<comment type="caution">
    <text evidence="1">The sequence shown here is derived from an EMBL/GenBank/DDBJ whole genome shotgun (WGS) entry which is preliminary data.</text>
</comment>
<keyword evidence="2" id="KW-1185">Reference proteome</keyword>
<evidence type="ECO:0000313" key="1">
    <source>
        <dbReference type="EMBL" id="KAK8196640.1"/>
    </source>
</evidence>
<name>A0ACC3S9C6_9PEZI</name>
<organism evidence="1 2">
    <name type="scientific">Zalaria obscura</name>
    <dbReference type="NCBI Taxonomy" id="2024903"/>
    <lineage>
        <taxon>Eukaryota</taxon>
        <taxon>Fungi</taxon>
        <taxon>Dikarya</taxon>
        <taxon>Ascomycota</taxon>
        <taxon>Pezizomycotina</taxon>
        <taxon>Dothideomycetes</taxon>
        <taxon>Dothideomycetidae</taxon>
        <taxon>Dothideales</taxon>
        <taxon>Zalariaceae</taxon>
        <taxon>Zalaria</taxon>
    </lineage>
</organism>
<proteinExistence type="predicted"/>
<evidence type="ECO:0000313" key="2">
    <source>
        <dbReference type="Proteomes" id="UP001320706"/>
    </source>
</evidence>
<dbReference type="EMBL" id="JAMKPW020000041">
    <property type="protein sequence ID" value="KAK8196640.1"/>
    <property type="molecule type" value="Genomic_DNA"/>
</dbReference>
<accession>A0ACC3S9C6</accession>
<reference evidence="1" key="1">
    <citation type="submission" date="2024-02" db="EMBL/GenBank/DDBJ databases">
        <title>Metagenome Assembled Genome of Zalaria obscura JY119.</title>
        <authorList>
            <person name="Vighnesh L."/>
            <person name="Jagadeeshwari U."/>
            <person name="Venkata Ramana C."/>
            <person name="Sasikala C."/>
        </authorList>
    </citation>
    <scope>NUCLEOTIDE SEQUENCE</scope>
    <source>
        <strain evidence="1">JY119</strain>
    </source>
</reference>
<protein>
    <submittedName>
        <fullName evidence="1">Uncharacterized protein</fullName>
    </submittedName>
</protein>
<sequence>MASSPIITFKAGRCDLEGKKVKPIPTPGYIYLYEEDELVHFCWRARSDPSTSPEIDLIMFPGDGSFTPYVGPNPPAGDDKVSPTNGRVFMLKFSSSNERHFFWMQAKSQHAEGKSNWFSPRDLRLGEIINTLLSGEDVDVQAEVENLRRENGGNGGGEGNDEEMEDVQDESEHHRQGSGGAGADATGGDPREEGEDSRRGGEDGGRALDPSDVVQNFLRSLQGSSSVPQSSSAPHQSYATPFTSLPELLSTDTTVPFLRSASPAQLDRLCAHLPTSLFLLEQGSAESSETETPEAGSETAKAAIEAMSVEQKRDLLERVLRSPQLSQSLGSLTVAIRDGGLPMIGEALGVKVENGGKVKGGSVPLGGGQAVEAFLEGVRRTVKEEERKE</sequence>
<gene>
    <name evidence="1" type="ORF">M8818_006805</name>
</gene>
<dbReference type="Proteomes" id="UP001320706">
    <property type="component" value="Unassembled WGS sequence"/>
</dbReference>